<keyword evidence="5 8" id="KW-0812">Transmembrane</keyword>
<dbReference type="CDD" id="cd01116">
    <property type="entry name" value="P_permease"/>
    <property type="match status" value="1"/>
</dbReference>
<dbReference type="EMBL" id="MJUW02000086">
    <property type="protein sequence ID" value="OQD45493.1"/>
    <property type="molecule type" value="Genomic_DNA"/>
</dbReference>
<evidence type="ECO:0000256" key="4">
    <source>
        <dbReference type="ARBA" id="ARBA00022475"/>
    </source>
</evidence>
<evidence type="ECO:0000256" key="2">
    <source>
        <dbReference type="ARBA" id="ARBA00009843"/>
    </source>
</evidence>
<evidence type="ECO:0000256" key="8">
    <source>
        <dbReference type="SAM" id="Phobius"/>
    </source>
</evidence>
<keyword evidence="7 8" id="KW-0472">Membrane</keyword>
<reference evidence="10 11" key="1">
    <citation type="journal article" date="2016" name="Genome Announc.">
        <title>Draft Genome Sequence of the Anaerobic Ammonium-Oxidizing Bacterium 'Candidatus Brocadia sp. 40'.</title>
        <authorList>
            <person name="Ali M."/>
            <person name="Haroon M.F."/>
            <person name="Narita Y."/>
            <person name="Zhang L."/>
            <person name="Rangel Shaw D."/>
            <person name="Okabe S."/>
            <person name="Saikaly P.E."/>
        </authorList>
    </citation>
    <scope>NUCLEOTIDE SEQUENCE [LARGE SCALE GENOMIC DNA]</scope>
    <source>
        <strain evidence="10 11">40</strain>
    </source>
</reference>
<accession>A0A1V6LZD0</accession>
<dbReference type="InterPro" id="IPR051475">
    <property type="entry name" value="Diverse_Ion_Transporter"/>
</dbReference>
<comment type="similarity">
    <text evidence="2">Belongs to the CitM (TC 2.A.11) transporter family.</text>
</comment>
<dbReference type="PANTHER" id="PTHR43568">
    <property type="entry name" value="P PROTEIN"/>
    <property type="match status" value="1"/>
</dbReference>
<feature type="domain" description="Citrate transporter-like" evidence="9">
    <location>
        <begin position="14"/>
        <end position="382"/>
    </location>
</feature>
<sequence length="443" mass="48653">MNFWIATAIFIISYGLIVSEKIDKTKVALIGAGLMMILKIVSQYEAFYNVEYAIDYNVIFLLIGMMIIVNLLSKTGVFQFLAIKSVKLAKGNPLQILILFVCITAIFSAFLDNVTTVLLLVPVTLFVADELELDPFPFLISEVMASNIGGTATLIGDPPNIMIASKVQLTFLNFICHMAPAIFFVFSFFILTIKLLFGRKLHVKEEIRQKILSIDEYNLIKNPTLLIKSLGVLGIVILGFILHGTLHYEPATIAILGAAILLVISKEDPHHVLKELEWPTLFFFIGLFIIVGGVVKVGLISKLSEGMISLTKPSAENMFVTAIATLWFSAISSAIIDNIPFVASMIPLITNTAHAVLPTTADVKPVIQHSTLMPVWWSLALGSCLGGNGSPVGASANVITISLAEKAGYPMSFKKFIIYAIPITIETIIISTIYIWLRYYVIC</sequence>
<evidence type="ECO:0000256" key="3">
    <source>
        <dbReference type="ARBA" id="ARBA00022448"/>
    </source>
</evidence>
<keyword evidence="11" id="KW-1185">Reference proteome</keyword>
<evidence type="ECO:0000256" key="7">
    <source>
        <dbReference type="ARBA" id="ARBA00023136"/>
    </source>
</evidence>
<evidence type="ECO:0000313" key="10">
    <source>
        <dbReference type="EMBL" id="OQD45493.1"/>
    </source>
</evidence>
<dbReference type="InterPro" id="IPR004680">
    <property type="entry name" value="Cit_transptr-like_dom"/>
</dbReference>
<proteinExistence type="inferred from homology"/>
<feature type="transmembrane region" description="Helical" evidence="8">
    <location>
        <begin position="276"/>
        <end position="298"/>
    </location>
</feature>
<organism evidence="10 11">
    <name type="scientific">Candidatus Brocadia sapporoensis</name>
    <dbReference type="NCBI Taxonomy" id="392547"/>
    <lineage>
        <taxon>Bacteria</taxon>
        <taxon>Pseudomonadati</taxon>
        <taxon>Planctomycetota</taxon>
        <taxon>Candidatus Brocadiia</taxon>
        <taxon>Candidatus Brocadiales</taxon>
        <taxon>Candidatus Brocadiaceae</taxon>
        <taxon>Candidatus Brocadia</taxon>
    </lineage>
</organism>
<dbReference type="Pfam" id="PF03600">
    <property type="entry name" value="CitMHS"/>
    <property type="match status" value="1"/>
</dbReference>
<dbReference type="PRINTS" id="PR00758">
    <property type="entry name" value="ARSENICPUMP"/>
</dbReference>
<dbReference type="Proteomes" id="UP000242219">
    <property type="component" value="Unassembled WGS sequence"/>
</dbReference>
<evidence type="ECO:0000256" key="5">
    <source>
        <dbReference type="ARBA" id="ARBA00022692"/>
    </source>
</evidence>
<evidence type="ECO:0000256" key="1">
    <source>
        <dbReference type="ARBA" id="ARBA00004651"/>
    </source>
</evidence>
<feature type="transmembrane region" description="Helical" evidence="8">
    <location>
        <begin position="248"/>
        <end position="264"/>
    </location>
</feature>
<feature type="transmembrane region" description="Helical" evidence="8">
    <location>
        <begin position="318"/>
        <end position="336"/>
    </location>
</feature>
<feature type="transmembrane region" description="Helical" evidence="8">
    <location>
        <begin position="225"/>
        <end position="242"/>
    </location>
</feature>
<feature type="transmembrane region" description="Helical" evidence="8">
    <location>
        <begin position="56"/>
        <end position="73"/>
    </location>
</feature>
<keyword evidence="6 8" id="KW-1133">Transmembrane helix</keyword>
<keyword evidence="4" id="KW-1003">Cell membrane</keyword>
<feature type="transmembrane region" description="Helical" evidence="8">
    <location>
        <begin position="171"/>
        <end position="197"/>
    </location>
</feature>
<evidence type="ECO:0000259" key="9">
    <source>
        <dbReference type="Pfam" id="PF03600"/>
    </source>
</evidence>
<dbReference type="RefSeq" id="WP_070067331.1">
    <property type="nucleotide sequence ID" value="NZ_MJUW02000086.1"/>
</dbReference>
<evidence type="ECO:0000313" key="11">
    <source>
        <dbReference type="Proteomes" id="UP000242219"/>
    </source>
</evidence>
<gene>
    <name evidence="10" type="ORF">BIY37_08165</name>
</gene>
<dbReference type="AlphaFoldDB" id="A0A1V6LZD0"/>
<dbReference type="GO" id="GO:0015105">
    <property type="term" value="F:arsenite transmembrane transporter activity"/>
    <property type="evidence" value="ECO:0007669"/>
    <property type="project" value="InterPro"/>
</dbReference>
<feature type="transmembrane region" description="Helical" evidence="8">
    <location>
        <begin position="94"/>
        <end position="111"/>
    </location>
</feature>
<feature type="transmembrane region" description="Helical" evidence="8">
    <location>
        <begin position="27"/>
        <end position="44"/>
    </location>
</feature>
<evidence type="ECO:0000256" key="6">
    <source>
        <dbReference type="ARBA" id="ARBA00022989"/>
    </source>
</evidence>
<feature type="transmembrane region" description="Helical" evidence="8">
    <location>
        <begin position="416"/>
        <end position="437"/>
    </location>
</feature>
<comment type="subcellular location">
    <subcellularLocation>
        <location evidence="1">Cell membrane</location>
        <topology evidence="1">Multi-pass membrane protein</topology>
    </subcellularLocation>
</comment>
<comment type="caution">
    <text evidence="10">The sequence shown here is derived from an EMBL/GenBank/DDBJ whole genome shotgun (WGS) entry which is preliminary data.</text>
</comment>
<dbReference type="PANTHER" id="PTHR43568:SF1">
    <property type="entry name" value="P PROTEIN"/>
    <property type="match status" value="1"/>
</dbReference>
<dbReference type="InterPro" id="IPR000802">
    <property type="entry name" value="Arsenical_pump_ArsB"/>
</dbReference>
<keyword evidence="3" id="KW-0813">Transport</keyword>
<protein>
    <recommendedName>
        <fullName evidence="9">Citrate transporter-like domain-containing protein</fullName>
    </recommendedName>
</protein>
<dbReference type="GO" id="GO:0005886">
    <property type="term" value="C:plasma membrane"/>
    <property type="evidence" value="ECO:0007669"/>
    <property type="project" value="UniProtKB-SubCell"/>
</dbReference>
<name>A0A1V6LZD0_9BACT</name>